<evidence type="ECO:0000313" key="8">
    <source>
        <dbReference type="Proteomes" id="UP000091956"/>
    </source>
</evidence>
<reference evidence="7 8" key="1">
    <citation type="submission" date="2016-03" db="EMBL/GenBank/DDBJ databases">
        <title>Comparative genomics of Pseudogymnoascus destructans, the fungus causing white-nose syndrome of bats.</title>
        <authorList>
            <person name="Palmer J.M."/>
            <person name="Drees K.P."/>
            <person name="Foster J.T."/>
            <person name="Lindner D.L."/>
        </authorList>
    </citation>
    <scope>NUCLEOTIDE SEQUENCE [LARGE SCALE GENOMIC DNA]</scope>
    <source>
        <strain evidence="7 8">UAMH 10579</strain>
    </source>
</reference>
<dbReference type="PROSITE" id="PS50294">
    <property type="entry name" value="WD_REPEATS_REGION"/>
    <property type="match status" value="2"/>
</dbReference>
<dbReference type="SMART" id="SM00668">
    <property type="entry name" value="CTLH"/>
    <property type="match status" value="1"/>
</dbReference>
<dbReference type="GO" id="GO:0043161">
    <property type="term" value="P:proteasome-mediated ubiquitin-dependent protein catabolic process"/>
    <property type="evidence" value="ECO:0007669"/>
    <property type="project" value="TreeGrafter"/>
</dbReference>
<dbReference type="OrthoDB" id="972532at2759"/>
<comment type="function">
    <text evidence="1">Involved in the proteasome-dependent degradation of fructose-1,6-bisphosphatase.</text>
</comment>
<dbReference type="PROSITE" id="PS50897">
    <property type="entry name" value="CTLH"/>
    <property type="match status" value="1"/>
</dbReference>
<dbReference type="GeneID" id="28839498"/>
<keyword evidence="8" id="KW-1185">Reference proteome</keyword>
<dbReference type="Pfam" id="PF23627">
    <property type="entry name" value="LisH_WDR26"/>
    <property type="match status" value="1"/>
</dbReference>
<evidence type="ECO:0000256" key="2">
    <source>
        <dbReference type="ARBA" id="ARBA00022574"/>
    </source>
</evidence>
<dbReference type="InterPro" id="IPR006595">
    <property type="entry name" value="CTLH_C"/>
</dbReference>
<feature type="compositionally biased region" description="Polar residues" evidence="5">
    <location>
        <begin position="128"/>
        <end position="158"/>
    </location>
</feature>
<reference evidence="8" key="2">
    <citation type="journal article" date="2018" name="Nat. Commun.">
        <title>Extreme sensitivity to ultraviolet light in the fungal pathogen causing white-nose syndrome of bats.</title>
        <authorList>
            <person name="Palmer J.M."/>
            <person name="Drees K.P."/>
            <person name="Foster J.T."/>
            <person name="Lindner D.L."/>
        </authorList>
    </citation>
    <scope>NUCLEOTIDE SEQUENCE [LARGE SCALE GENOMIC DNA]</scope>
    <source>
        <strain evidence="8">UAMH 10579</strain>
    </source>
</reference>
<evidence type="ECO:0000256" key="5">
    <source>
        <dbReference type="SAM" id="MobiDB-lite"/>
    </source>
</evidence>
<dbReference type="PROSITE" id="PS50082">
    <property type="entry name" value="WD_REPEATS_2"/>
    <property type="match status" value="3"/>
</dbReference>
<dbReference type="STRING" id="342668.A0A1B8GJ27"/>
<feature type="region of interest" description="Disordered" evidence="5">
    <location>
        <begin position="83"/>
        <end position="252"/>
    </location>
</feature>
<dbReference type="RefSeq" id="XP_018129585.1">
    <property type="nucleotide sequence ID" value="XM_018275566.2"/>
</dbReference>
<dbReference type="InterPro" id="IPR015943">
    <property type="entry name" value="WD40/YVTN_repeat-like_dom_sf"/>
</dbReference>
<feature type="repeat" description="WD" evidence="4">
    <location>
        <begin position="487"/>
        <end position="528"/>
    </location>
</feature>
<accession>A0A1B8GJ27</accession>
<evidence type="ECO:0000259" key="6">
    <source>
        <dbReference type="PROSITE" id="PS50897"/>
    </source>
</evidence>
<evidence type="ECO:0000256" key="1">
    <source>
        <dbReference type="ARBA" id="ARBA00002343"/>
    </source>
</evidence>
<feature type="compositionally biased region" description="Low complexity" evidence="5">
    <location>
        <begin position="95"/>
        <end position="120"/>
    </location>
</feature>
<dbReference type="PANTHER" id="PTHR22838:SF0">
    <property type="entry name" value="WD REPEAT-CONTAINING PROTEIN 26"/>
    <property type="match status" value="1"/>
</dbReference>
<dbReference type="EMBL" id="KV460232">
    <property type="protein sequence ID" value="OBT95852.1"/>
    <property type="molecule type" value="Genomic_DNA"/>
</dbReference>
<dbReference type="InterPro" id="IPR001680">
    <property type="entry name" value="WD40_rpt"/>
</dbReference>
<dbReference type="GO" id="GO:0034657">
    <property type="term" value="C:GID complex"/>
    <property type="evidence" value="ECO:0007669"/>
    <property type="project" value="TreeGrafter"/>
</dbReference>
<dbReference type="InterPro" id="IPR019775">
    <property type="entry name" value="WD40_repeat_CS"/>
</dbReference>
<dbReference type="CDD" id="cd00200">
    <property type="entry name" value="WD40"/>
    <property type="match status" value="1"/>
</dbReference>
<dbReference type="Proteomes" id="UP000091956">
    <property type="component" value="Unassembled WGS sequence"/>
</dbReference>
<sequence>MCIPWSLTKRRAVVTVGGYLIKQPTWHIPRTATHSGLLLLDLDKRSYTNTHPRVGAHDLNRALIRSYSRITCGTPAIVVLADDNSPTPLLPPPSTSDDPTTSTPSQPTSSTESSAQPSDTARNPIVDNRTSSTPNLLSSENPDPVRTNSPQLPRGTQSSRRRRREPSPANNREAQDHRSFESLGPPGETTNEPLPKRRRRDPMMRLEGDSNNTNGGPRSFTNGSTAESPVSKSLNGLTKTVPAINGSTTSNGLAEKAVTQESAYFGHDREEVSRLLIQALSDLGYNASAEKLVQESGYDLESPTVAAFRNAVLRGEWADAEELLFGHATPSVTGGTGISNGLVLAEGADRDEMRFWLRQQKFLELLEARDTGRALMVLRTELTPVYHNVHKLHFLSSLLMCPSDELMSKAEWDGAHGQSRHILLSELSKCLSPSLMVPEHRLAVLLDQVKQSRIANCLYHNTEISSSLYSDHRCDRDNFPLEVAAELHQHSSEVWFVAFSHDGTRLVSCGAEGKALIWDMQSLQVVHTLPDHTQGVCFASWSPDDKMIITCSKDRYARLWDTETGQLLRTISRFEEPVSSCAWAPDGKSFITGCLYKERNLCQWNLNGDLLYDWNRPHRIEALALSQDGSLLVATDTECHLHVYNFVSRELEYEMDLKVKLTSVSVSRDSKHVLISKVDGEALLFSVEDRKSIRTFAGQKAGKFVIRSDFGGADESFVISGSEDGYVFIWHKENGSIVEKLEAHRPGCCNSVSWNPKNPRMFATAGDDQSVRIWCNQSNSGPLLQRGHLG</sequence>
<keyword evidence="2 4" id="KW-0853">WD repeat</keyword>
<gene>
    <name evidence="7" type="ORF">VE01_06112</name>
</gene>
<keyword evidence="3" id="KW-0677">Repeat</keyword>
<feature type="domain" description="CTLH" evidence="6">
    <location>
        <begin position="301"/>
        <end position="373"/>
    </location>
</feature>
<protein>
    <recommendedName>
        <fullName evidence="6">CTLH domain-containing protein</fullName>
    </recommendedName>
</protein>
<feature type="repeat" description="WD" evidence="4">
    <location>
        <begin position="529"/>
        <end position="570"/>
    </location>
</feature>
<dbReference type="SMART" id="SM00320">
    <property type="entry name" value="WD40"/>
    <property type="match status" value="7"/>
</dbReference>
<name>A0A1B8GJ27_9PEZI</name>
<dbReference type="AlphaFoldDB" id="A0A1B8GJ27"/>
<dbReference type="PANTHER" id="PTHR22838">
    <property type="entry name" value="WD REPEAT PROTEIN 26-RELATED"/>
    <property type="match status" value="1"/>
</dbReference>
<feature type="compositionally biased region" description="Polar residues" evidence="5">
    <location>
        <begin position="209"/>
        <end position="238"/>
    </location>
</feature>
<proteinExistence type="predicted"/>
<dbReference type="SUPFAM" id="SSF50978">
    <property type="entry name" value="WD40 repeat-like"/>
    <property type="match status" value="1"/>
</dbReference>
<dbReference type="InterPro" id="IPR036322">
    <property type="entry name" value="WD40_repeat_dom_sf"/>
</dbReference>
<dbReference type="Pfam" id="PF00400">
    <property type="entry name" value="WD40"/>
    <property type="match status" value="5"/>
</dbReference>
<evidence type="ECO:0000313" key="7">
    <source>
        <dbReference type="EMBL" id="OBT95852.1"/>
    </source>
</evidence>
<feature type="repeat" description="WD" evidence="4">
    <location>
        <begin position="751"/>
        <end position="774"/>
    </location>
</feature>
<evidence type="ECO:0000256" key="3">
    <source>
        <dbReference type="ARBA" id="ARBA00022737"/>
    </source>
</evidence>
<dbReference type="PROSITE" id="PS50896">
    <property type="entry name" value="LISH"/>
    <property type="match status" value="1"/>
</dbReference>
<organism evidence="7 8">
    <name type="scientific">Pseudogymnoascus verrucosus</name>
    <dbReference type="NCBI Taxonomy" id="342668"/>
    <lineage>
        <taxon>Eukaryota</taxon>
        <taxon>Fungi</taxon>
        <taxon>Dikarya</taxon>
        <taxon>Ascomycota</taxon>
        <taxon>Pezizomycotina</taxon>
        <taxon>Leotiomycetes</taxon>
        <taxon>Thelebolales</taxon>
        <taxon>Thelebolaceae</taxon>
        <taxon>Pseudogymnoascus</taxon>
    </lineage>
</organism>
<evidence type="ECO:0000256" key="4">
    <source>
        <dbReference type="PROSITE-ProRule" id="PRU00221"/>
    </source>
</evidence>
<dbReference type="InterPro" id="IPR006594">
    <property type="entry name" value="LisH"/>
</dbReference>
<dbReference type="PROSITE" id="PS00678">
    <property type="entry name" value="WD_REPEATS_1"/>
    <property type="match status" value="1"/>
</dbReference>
<dbReference type="Gene3D" id="2.130.10.10">
    <property type="entry name" value="YVTN repeat-like/Quinoprotein amine dehydrogenase"/>
    <property type="match status" value="1"/>
</dbReference>
<dbReference type="InterPro" id="IPR051350">
    <property type="entry name" value="WD_repeat-ST_regulator"/>
</dbReference>